<keyword evidence="2" id="KW-0472">Membrane</keyword>
<accession>A0AAN9XSD2</accession>
<name>A0AAN9XSD2_PSOTE</name>
<evidence type="ECO:0000313" key="4">
    <source>
        <dbReference type="Proteomes" id="UP001386955"/>
    </source>
</evidence>
<comment type="caution">
    <text evidence="3">The sequence shown here is derived from an EMBL/GenBank/DDBJ whole genome shotgun (WGS) entry which is preliminary data.</text>
</comment>
<dbReference type="Proteomes" id="UP001386955">
    <property type="component" value="Unassembled WGS sequence"/>
</dbReference>
<keyword evidence="2" id="KW-1133">Transmembrane helix</keyword>
<dbReference type="EMBL" id="JAYMYS010000002">
    <property type="protein sequence ID" value="KAK7405396.1"/>
    <property type="molecule type" value="Genomic_DNA"/>
</dbReference>
<gene>
    <name evidence="3" type="ORF">VNO78_06661</name>
</gene>
<feature type="transmembrane region" description="Helical" evidence="2">
    <location>
        <begin position="81"/>
        <end position="104"/>
    </location>
</feature>
<feature type="region of interest" description="Disordered" evidence="1">
    <location>
        <begin position="1"/>
        <end position="38"/>
    </location>
</feature>
<protein>
    <submittedName>
        <fullName evidence="3">Uncharacterized protein</fullName>
    </submittedName>
</protein>
<organism evidence="3 4">
    <name type="scientific">Psophocarpus tetragonolobus</name>
    <name type="common">Winged bean</name>
    <name type="synonym">Dolichos tetragonolobus</name>
    <dbReference type="NCBI Taxonomy" id="3891"/>
    <lineage>
        <taxon>Eukaryota</taxon>
        <taxon>Viridiplantae</taxon>
        <taxon>Streptophyta</taxon>
        <taxon>Embryophyta</taxon>
        <taxon>Tracheophyta</taxon>
        <taxon>Spermatophyta</taxon>
        <taxon>Magnoliopsida</taxon>
        <taxon>eudicotyledons</taxon>
        <taxon>Gunneridae</taxon>
        <taxon>Pentapetalae</taxon>
        <taxon>rosids</taxon>
        <taxon>fabids</taxon>
        <taxon>Fabales</taxon>
        <taxon>Fabaceae</taxon>
        <taxon>Papilionoideae</taxon>
        <taxon>50 kb inversion clade</taxon>
        <taxon>NPAAA clade</taxon>
        <taxon>indigoferoid/millettioid clade</taxon>
        <taxon>Phaseoleae</taxon>
        <taxon>Psophocarpus</taxon>
    </lineage>
</organism>
<proteinExistence type="predicted"/>
<reference evidence="3 4" key="1">
    <citation type="submission" date="2024-01" db="EMBL/GenBank/DDBJ databases">
        <title>The genomes of 5 underutilized Papilionoideae crops provide insights into root nodulation and disease resistanc.</title>
        <authorList>
            <person name="Jiang F."/>
        </authorList>
    </citation>
    <scope>NUCLEOTIDE SEQUENCE [LARGE SCALE GENOMIC DNA]</scope>
    <source>
        <strain evidence="3">DUOXIRENSHENG_FW03</strain>
        <tissue evidence="3">Leaves</tissue>
    </source>
</reference>
<keyword evidence="4" id="KW-1185">Reference proteome</keyword>
<sequence length="117" mass="13431">MEPINKEVDQSQRGGERESKNNRIKPEKNHRQSSRNDDALASSLISCIHCRRLFAATALGHHRKSIATEPFPFSNLSLSPILFSHFSLCYFRVFCFYVLVSLLWNHHSLTGKTKESL</sequence>
<dbReference type="AlphaFoldDB" id="A0AAN9XSD2"/>
<keyword evidence="2" id="KW-0812">Transmembrane</keyword>
<evidence type="ECO:0000256" key="1">
    <source>
        <dbReference type="SAM" id="MobiDB-lite"/>
    </source>
</evidence>
<evidence type="ECO:0000256" key="2">
    <source>
        <dbReference type="SAM" id="Phobius"/>
    </source>
</evidence>
<evidence type="ECO:0000313" key="3">
    <source>
        <dbReference type="EMBL" id="KAK7405396.1"/>
    </source>
</evidence>